<evidence type="ECO:0000256" key="3">
    <source>
        <dbReference type="ARBA" id="ARBA00022670"/>
    </source>
</evidence>
<dbReference type="GO" id="GO:0003676">
    <property type="term" value="F:nucleic acid binding"/>
    <property type="evidence" value="ECO:0007669"/>
    <property type="project" value="InterPro"/>
</dbReference>
<evidence type="ECO:0000256" key="16">
    <source>
        <dbReference type="ARBA" id="ARBA00023172"/>
    </source>
</evidence>
<keyword evidence="13" id="KW-0695">RNA-directed DNA polymerase</keyword>
<dbReference type="Pfam" id="PF14223">
    <property type="entry name" value="Retrotran_gag_2"/>
    <property type="match status" value="1"/>
</dbReference>
<dbReference type="GO" id="GO:0003887">
    <property type="term" value="F:DNA-directed DNA polymerase activity"/>
    <property type="evidence" value="ECO:0007669"/>
    <property type="project" value="UniProtKB-KW"/>
</dbReference>
<gene>
    <name evidence="20" type="ORF">RR48_02795</name>
</gene>
<evidence type="ECO:0000256" key="4">
    <source>
        <dbReference type="ARBA" id="ARBA00022722"/>
    </source>
</evidence>
<dbReference type="GO" id="GO:0006508">
    <property type="term" value="P:proteolysis"/>
    <property type="evidence" value="ECO:0007669"/>
    <property type="project" value="UniProtKB-KW"/>
</dbReference>
<feature type="compositionally biased region" description="Basic and acidic residues" evidence="18">
    <location>
        <begin position="796"/>
        <end position="812"/>
    </location>
</feature>
<evidence type="ECO:0000256" key="9">
    <source>
        <dbReference type="ARBA" id="ARBA00022801"/>
    </source>
</evidence>
<dbReference type="GO" id="GO:0042575">
    <property type="term" value="C:DNA polymerase complex"/>
    <property type="evidence" value="ECO:0007669"/>
    <property type="project" value="UniProtKB-ARBA"/>
</dbReference>
<evidence type="ECO:0000256" key="18">
    <source>
        <dbReference type="SAM" id="MobiDB-lite"/>
    </source>
</evidence>
<accession>A0A0N1IFR1</accession>
<evidence type="ECO:0000256" key="8">
    <source>
        <dbReference type="ARBA" id="ARBA00022759"/>
    </source>
</evidence>
<dbReference type="PROSITE" id="PS50994">
    <property type="entry name" value="INTEGRASE"/>
    <property type="match status" value="1"/>
</dbReference>
<keyword evidence="6" id="KW-0547">Nucleotide-binding</keyword>
<proteinExistence type="predicted"/>
<dbReference type="InterPro" id="IPR057670">
    <property type="entry name" value="SH3_retrovirus"/>
</dbReference>
<keyword evidence="21" id="KW-1185">Reference proteome</keyword>
<dbReference type="InterPro" id="IPR001584">
    <property type="entry name" value="Integrase_cat-core"/>
</dbReference>
<dbReference type="InterPro" id="IPR025724">
    <property type="entry name" value="GAG-pre-integrase_dom"/>
</dbReference>
<dbReference type="Pfam" id="PF22936">
    <property type="entry name" value="Pol_BBD"/>
    <property type="match status" value="1"/>
</dbReference>
<keyword evidence="14" id="KW-0239">DNA-directed DNA polymerase</keyword>
<comment type="function">
    <text evidence="1">The aspartyl protease (PR) mediates the proteolytic cleavages of the Gag and Gag-Pol polyproteins after assembly of the VLP.</text>
</comment>
<dbReference type="InterPro" id="IPR013103">
    <property type="entry name" value="RVT_2"/>
</dbReference>
<keyword evidence="3" id="KW-0645">Protease</keyword>
<evidence type="ECO:0000256" key="15">
    <source>
        <dbReference type="ARBA" id="ARBA00023113"/>
    </source>
</evidence>
<evidence type="ECO:0000256" key="10">
    <source>
        <dbReference type="ARBA" id="ARBA00022840"/>
    </source>
</evidence>
<keyword evidence="8" id="KW-0255">Endonuclease</keyword>
<keyword evidence="11" id="KW-0460">Magnesium</keyword>
<keyword evidence="7" id="KW-0064">Aspartyl protease</keyword>
<evidence type="ECO:0000256" key="7">
    <source>
        <dbReference type="ARBA" id="ARBA00022750"/>
    </source>
</evidence>
<dbReference type="CDD" id="cd09272">
    <property type="entry name" value="RNase_HI_RT_Ty1"/>
    <property type="match status" value="1"/>
</dbReference>
<dbReference type="GO" id="GO:0004519">
    <property type="term" value="F:endonuclease activity"/>
    <property type="evidence" value="ECO:0007669"/>
    <property type="project" value="UniProtKB-KW"/>
</dbReference>
<evidence type="ECO:0000256" key="6">
    <source>
        <dbReference type="ARBA" id="ARBA00022741"/>
    </source>
</evidence>
<keyword evidence="14" id="KW-0808">Transferase</keyword>
<reference evidence="20 21" key="1">
    <citation type="journal article" date="2015" name="Nat. Commun.">
        <title>Outbred genome sequencing and CRISPR/Cas9 gene editing in butterflies.</title>
        <authorList>
            <person name="Li X."/>
            <person name="Fan D."/>
            <person name="Zhang W."/>
            <person name="Liu G."/>
            <person name="Zhang L."/>
            <person name="Zhao L."/>
            <person name="Fang X."/>
            <person name="Chen L."/>
            <person name="Dong Y."/>
            <person name="Chen Y."/>
            <person name="Ding Y."/>
            <person name="Zhao R."/>
            <person name="Feng M."/>
            <person name="Zhu Y."/>
            <person name="Feng Y."/>
            <person name="Jiang X."/>
            <person name="Zhu D."/>
            <person name="Xiang H."/>
            <person name="Feng X."/>
            <person name="Li S."/>
            <person name="Wang J."/>
            <person name="Zhang G."/>
            <person name="Kronforst M.R."/>
            <person name="Wang W."/>
        </authorList>
    </citation>
    <scope>NUCLEOTIDE SEQUENCE [LARGE SCALE GENOMIC DNA]</scope>
    <source>
        <strain evidence="20">Ya'a_city_454_Pm</strain>
        <tissue evidence="20">Whole body</tissue>
    </source>
</reference>
<evidence type="ECO:0000256" key="13">
    <source>
        <dbReference type="ARBA" id="ARBA00022918"/>
    </source>
</evidence>
<dbReference type="InterPro" id="IPR043502">
    <property type="entry name" value="DNA/RNA_pol_sf"/>
</dbReference>
<evidence type="ECO:0000256" key="5">
    <source>
        <dbReference type="ARBA" id="ARBA00022723"/>
    </source>
</evidence>
<dbReference type="GO" id="GO:0003964">
    <property type="term" value="F:RNA-directed DNA polymerase activity"/>
    <property type="evidence" value="ECO:0007669"/>
    <property type="project" value="UniProtKB-KW"/>
</dbReference>
<dbReference type="Pfam" id="PF00665">
    <property type="entry name" value="rve"/>
    <property type="match status" value="1"/>
</dbReference>
<keyword evidence="5" id="KW-0479">Metal-binding</keyword>
<keyword evidence="14" id="KW-0548">Nucleotidyltransferase</keyword>
<protein>
    <submittedName>
        <fullName evidence="20">Retrovirus-related Pol polyprotein from transposon TNT 1-94</fullName>
    </submittedName>
</protein>
<dbReference type="SUPFAM" id="SSF56672">
    <property type="entry name" value="DNA/RNA polymerases"/>
    <property type="match status" value="1"/>
</dbReference>
<keyword evidence="10" id="KW-0067">ATP-binding</keyword>
<evidence type="ECO:0000256" key="12">
    <source>
        <dbReference type="ARBA" id="ARBA00022908"/>
    </source>
</evidence>
<evidence type="ECO:0000313" key="21">
    <source>
        <dbReference type="Proteomes" id="UP000053240"/>
    </source>
</evidence>
<dbReference type="GO" id="GO:0046872">
    <property type="term" value="F:metal ion binding"/>
    <property type="evidence" value="ECO:0007669"/>
    <property type="project" value="UniProtKB-KW"/>
</dbReference>
<dbReference type="InterPro" id="IPR039537">
    <property type="entry name" value="Retrotran_Ty1/copia-like"/>
</dbReference>
<name>A0A0N1IFR1_PAPMA</name>
<keyword evidence="12" id="KW-0229">DNA integration</keyword>
<dbReference type="Proteomes" id="UP000053240">
    <property type="component" value="Unassembled WGS sequence"/>
</dbReference>
<evidence type="ECO:0000256" key="11">
    <source>
        <dbReference type="ARBA" id="ARBA00022842"/>
    </source>
</evidence>
<feature type="region of interest" description="Disordered" evidence="18">
    <location>
        <begin position="688"/>
        <end position="709"/>
    </location>
</feature>
<feature type="region of interest" description="Disordered" evidence="18">
    <location>
        <begin position="760"/>
        <end position="813"/>
    </location>
</feature>
<dbReference type="InParanoid" id="A0A0N1IFR1"/>
<dbReference type="Pfam" id="PF25597">
    <property type="entry name" value="SH3_retrovirus"/>
    <property type="match status" value="1"/>
</dbReference>
<dbReference type="GO" id="GO:0005524">
    <property type="term" value="F:ATP binding"/>
    <property type="evidence" value="ECO:0007669"/>
    <property type="project" value="UniProtKB-KW"/>
</dbReference>
<dbReference type="STRING" id="76193.A0A0N1IFR1"/>
<evidence type="ECO:0000313" key="20">
    <source>
        <dbReference type="EMBL" id="KPJ16606.1"/>
    </source>
</evidence>
<keyword evidence="15" id="KW-0917">Virion maturation</keyword>
<keyword evidence="16" id="KW-0233">DNA recombination</keyword>
<dbReference type="GO" id="GO:0006310">
    <property type="term" value="P:DNA recombination"/>
    <property type="evidence" value="ECO:0007669"/>
    <property type="project" value="UniProtKB-KW"/>
</dbReference>
<evidence type="ECO:0000256" key="1">
    <source>
        <dbReference type="ARBA" id="ARBA00002180"/>
    </source>
</evidence>
<dbReference type="SUPFAM" id="SSF53098">
    <property type="entry name" value="Ribonuclease H-like"/>
    <property type="match status" value="1"/>
</dbReference>
<organism evidence="20 21">
    <name type="scientific">Papilio machaon</name>
    <name type="common">Old World swallowtail butterfly</name>
    <dbReference type="NCBI Taxonomy" id="76193"/>
    <lineage>
        <taxon>Eukaryota</taxon>
        <taxon>Metazoa</taxon>
        <taxon>Ecdysozoa</taxon>
        <taxon>Arthropoda</taxon>
        <taxon>Hexapoda</taxon>
        <taxon>Insecta</taxon>
        <taxon>Pterygota</taxon>
        <taxon>Neoptera</taxon>
        <taxon>Endopterygota</taxon>
        <taxon>Lepidoptera</taxon>
        <taxon>Glossata</taxon>
        <taxon>Ditrysia</taxon>
        <taxon>Papilionoidea</taxon>
        <taxon>Papilionidae</taxon>
        <taxon>Papilioninae</taxon>
        <taxon>Papilio</taxon>
    </lineage>
</organism>
<dbReference type="Gene3D" id="3.30.420.10">
    <property type="entry name" value="Ribonuclease H-like superfamily/Ribonuclease H"/>
    <property type="match status" value="1"/>
</dbReference>
<dbReference type="PANTHER" id="PTHR42648:SF11">
    <property type="entry name" value="TRANSPOSON TY4-P GAG-POL POLYPROTEIN"/>
    <property type="match status" value="1"/>
</dbReference>
<keyword evidence="4" id="KW-0540">Nuclease</keyword>
<feature type="compositionally biased region" description="Acidic residues" evidence="18">
    <location>
        <begin position="774"/>
        <end position="783"/>
    </location>
</feature>
<dbReference type="InterPro" id="IPR012337">
    <property type="entry name" value="RNaseH-like_sf"/>
</dbReference>
<evidence type="ECO:0000256" key="2">
    <source>
        <dbReference type="ARBA" id="ARBA00022612"/>
    </source>
</evidence>
<keyword evidence="9" id="KW-0378">Hydrolase</keyword>
<dbReference type="GO" id="GO:0015074">
    <property type="term" value="P:DNA integration"/>
    <property type="evidence" value="ECO:0007669"/>
    <property type="project" value="UniProtKB-KW"/>
</dbReference>
<evidence type="ECO:0000256" key="14">
    <source>
        <dbReference type="ARBA" id="ARBA00022932"/>
    </source>
</evidence>
<evidence type="ECO:0000259" key="19">
    <source>
        <dbReference type="PROSITE" id="PS50994"/>
    </source>
</evidence>
<dbReference type="PANTHER" id="PTHR42648">
    <property type="entry name" value="TRANSPOSASE, PUTATIVE-RELATED"/>
    <property type="match status" value="1"/>
</dbReference>
<sequence length="1356" mass="154477">MSHDGYKNENSSTEIRSAGVNAAYIEKLVGSSNFHTWKFDMELYLTDDDLWKYTQVSPQPEDVADVRRDQKARARIGLMVDQRCRTLIRKTKTAKEAWEALSKAYEDKGINNKCRLLGRLVSMRLEQFQTVEKYVTAILSVSQQLSDIGKDVDDEILATLMLQGLPKKYEPLKMAIENSNITITTDYVKTKLYNLSDESTPSTSFQQDDSALTASKKKWKGKFKANQKTKPIKCFICEGNHKATECPDNPNRRKNCSATANVFATSGQGSLADWVIDSGASSHMTNEKGWLRNYVAYESKREIACADGGKVYGLGVGDVVDVDGSIRVRDAMYAPDLATNLLSVNTLVKRGRVVVFSNRGCEIYKSDDCKVNGSVVAGDCWHLVSSMQKDDQLMLWHRRMGHLGVSNLKLLRDKLADGVSFQNSKNNLECVSCLMGKQTRQPFPKRKVKRAREVLELVHSDICGPMSVNSMSGYRYFMTLIDDKTRKTFVYLLKNKSEAIEKIKEFKVFAERQTEKKLKSIRTDNGKEYVNNDMKSFTKKYGIVHQLTVEYTPEQNGVAERANRTLMEKARCMLHEAGLEKHYWAEALVYAVFLKNRSPTKALKDKTPEEAWTGRKVNLGFVKVFGCKAYMHVPDQKRRKLDPKSKELILLGYCENSKAYRLLDPVSGNLHKARDVVFFESTLASRKQPSSEILTDEQNSASHQRPSPEFTVVPLTSTQSMEEVVCGEETEDGCRNETARHLSGNRGGVIMPESEEIRAEIEQDRTGAVSSVTEETEDRDDTEQWYLSSDAAVSEENNHRDDQTDDQTDARRYPMRNRKSRQFPDHVLYQAVLSEESGFGLEEPINVREALAGTDSLLWHEAIKEELDALHKNQTWQLVKREPDQNVIDSKWVLKVKTEAGNKKRYKARLVARGFKQRGGVDYFETYSPVIRHSSLRLLLAMAAENKLKIDQMDVKTAFLNGYMEETVYMKQPEGFEEKGKEDYVCLLKRSLYGLKQAPRAWNQRLDSALKQLKFTQLDNEPCVYMRRSQHRLIILAVYVDDLLIFWNNKAEMQQVKKELRETFEMRDLGKADLFLGMRLQQTEDDITLDQEGYIEKILARFDMQDCKPVSTPLIAGYRLTKPVETNYEPPNNIPYQELVGSLMYLAVCTRPDVAFAISYLSQFNSCYGEQHWQTLKRVLRYLKGTKSLGLVFKQSGRYLEGFVDADHAGDITDRKSYSGYIFKFGSAPVSWESRKQTVVALSSAEAEYISLSNAAREAVFLKRLFGEITGVNKTIKLSSDSQSAIAMANSEGSCHKRSKHIDVRVHFIREALRNKVISLKYLETESMVADIFTKALPRGKFEFCLRGMGMSLCKC</sequence>
<dbReference type="Pfam" id="PF13976">
    <property type="entry name" value="gag_pre-integrs"/>
    <property type="match status" value="1"/>
</dbReference>
<dbReference type="Pfam" id="PF07727">
    <property type="entry name" value="RVT_2"/>
    <property type="match status" value="1"/>
</dbReference>
<dbReference type="EMBL" id="KQ460208">
    <property type="protein sequence ID" value="KPJ16606.1"/>
    <property type="molecule type" value="Genomic_DNA"/>
</dbReference>
<evidence type="ECO:0000256" key="17">
    <source>
        <dbReference type="ARBA" id="ARBA00023268"/>
    </source>
</evidence>
<keyword evidence="2" id="KW-1188">Viral release from host cell</keyword>
<dbReference type="InterPro" id="IPR036397">
    <property type="entry name" value="RNaseH_sf"/>
</dbReference>
<feature type="compositionally biased region" description="Polar residues" evidence="18">
    <location>
        <begin position="688"/>
        <end position="705"/>
    </location>
</feature>
<dbReference type="InterPro" id="IPR054722">
    <property type="entry name" value="PolX-like_BBD"/>
</dbReference>
<dbReference type="GO" id="GO:0004190">
    <property type="term" value="F:aspartic-type endopeptidase activity"/>
    <property type="evidence" value="ECO:0007669"/>
    <property type="project" value="UniProtKB-KW"/>
</dbReference>
<keyword evidence="17" id="KW-0511">Multifunctional enzyme</keyword>
<feature type="domain" description="Integrase catalytic" evidence="19">
    <location>
        <begin position="440"/>
        <end position="616"/>
    </location>
</feature>